<dbReference type="EMBL" id="KI669659">
    <property type="protein sequence ID" value="ETM99120.1"/>
    <property type="molecule type" value="Genomic_DNA"/>
</dbReference>
<accession>W2PEN6</accession>
<evidence type="ECO:0000313" key="1">
    <source>
        <dbReference type="EMBL" id="ETM99120.1"/>
    </source>
</evidence>
<dbReference type="VEuPathDB" id="FungiDB:PPTG_24483"/>
<reference evidence="1 2" key="2">
    <citation type="submission" date="2013-11" db="EMBL/GenBank/DDBJ databases">
        <title>The Genome Sequence of Phytophthora parasitica INRA-310.</title>
        <authorList>
            <consortium name="The Broad Institute Genomics Platform"/>
            <person name="Russ C."/>
            <person name="Tyler B."/>
            <person name="Panabieres F."/>
            <person name="Shan W."/>
            <person name="Tripathy S."/>
            <person name="Grunwald N."/>
            <person name="Machado M."/>
            <person name="Johnson C.S."/>
            <person name="Arredondo F."/>
            <person name="Hong C."/>
            <person name="Coffey M."/>
            <person name="Young S.K."/>
            <person name="Zeng Q."/>
            <person name="Gargeya S."/>
            <person name="Fitzgerald M."/>
            <person name="Abouelleil A."/>
            <person name="Alvarado L."/>
            <person name="Chapman S.B."/>
            <person name="Gainer-Dewar J."/>
            <person name="Goldberg J."/>
            <person name="Griggs A."/>
            <person name="Gujja S."/>
            <person name="Hansen M."/>
            <person name="Howarth C."/>
            <person name="Imamovic A."/>
            <person name="Ireland A."/>
            <person name="Larimer J."/>
            <person name="McCowan C."/>
            <person name="Murphy C."/>
            <person name="Pearson M."/>
            <person name="Poon T.W."/>
            <person name="Priest M."/>
            <person name="Roberts A."/>
            <person name="Saif S."/>
            <person name="Shea T."/>
            <person name="Sykes S."/>
            <person name="Wortman J."/>
            <person name="Nusbaum C."/>
            <person name="Birren B."/>
        </authorList>
    </citation>
    <scope>NUCLEOTIDE SEQUENCE [LARGE SCALE GENOMIC DNA]</scope>
    <source>
        <strain evidence="1 2">INRA-310</strain>
    </source>
</reference>
<name>W2PEN6_PHYN3</name>
<dbReference type="AlphaFoldDB" id="W2PEN6"/>
<proteinExistence type="predicted"/>
<sequence>MELVGSVRDANDAIAVLAIMSVEYVPENLSRRYHKSTTRVLRAVISGDGMLEAF</sequence>
<dbReference type="RefSeq" id="XP_008915602.1">
    <property type="nucleotide sequence ID" value="XM_008917354.1"/>
</dbReference>
<evidence type="ECO:0000313" key="2">
    <source>
        <dbReference type="Proteomes" id="UP000018817"/>
    </source>
</evidence>
<dbReference type="Proteomes" id="UP000018817">
    <property type="component" value="Unassembled WGS sequence"/>
</dbReference>
<organism evidence="1 2">
    <name type="scientific">Phytophthora nicotianae (strain INRA-310)</name>
    <name type="common">Phytophthora parasitica</name>
    <dbReference type="NCBI Taxonomy" id="761204"/>
    <lineage>
        <taxon>Eukaryota</taxon>
        <taxon>Sar</taxon>
        <taxon>Stramenopiles</taxon>
        <taxon>Oomycota</taxon>
        <taxon>Peronosporomycetes</taxon>
        <taxon>Peronosporales</taxon>
        <taxon>Peronosporaceae</taxon>
        <taxon>Phytophthora</taxon>
    </lineage>
</organism>
<gene>
    <name evidence="1" type="ORF">PPTG_24483</name>
</gene>
<dbReference type="GeneID" id="20193082"/>
<protein>
    <submittedName>
        <fullName evidence="1">Uncharacterized protein</fullName>
    </submittedName>
</protein>
<reference evidence="2" key="1">
    <citation type="submission" date="2011-12" db="EMBL/GenBank/DDBJ databases">
        <authorList>
            <consortium name="The Broad Institute Genome Sequencing Platform"/>
            <person name="Russ C."/>
            <person name="Tyler B."/>
            <person name="Panabieres F."/>
            <person name="Shan W."/>
            <person name="Tripathy S."/>
            <person name="Grunwald N."/>
            <person name="Machado M."/>
            <person name="Young S.K."/>
            <person name="Zeng Q."/>
            <person name="Gargeya S."/>
            <person name="Fitzgerald M."/>
            <person name="Haas B."/>
            <person name="Abouelleil A."/>
            <person name="Alvarado L."/>
            <person name="Arachchi H.M."/>
            <person name="Berlin A."/>
            <person name="Chapman S.B."/>
            <person name="Gearin G."/>
            <person name="Goldberg J."/>
            <person name="Griggs A."/>
            <person name="Gujja S."/>
            <person name="Hansen M."/>
            <person name="Heiman D."/>
            <person name="Howarth C."/>
            <person name="Larimer J."/>
            <person name="Lui A."/>
            <person name="MacDonald P.J.P."/>
            <person name="McCowen C."/>
            <person name="Montmayeur A."/>
            <person name="Murphy C."/>
            <person name="Neiman D."/>
            <person name="Pearson M."/>
            <person name="Priest M."/>
            <person name="Roberts A."/>
            <person name="Saif S."/>
            <person name="Shea T."/>
            <person name="Sisk P."/>
            <person name="Stolte C."/>
            <person name="Sykes S."/>
            <person name="Wortman J."/>
            <person name="Nusbaum C."/>
            <person name="Birren B."/>
        </authorList>
    </citation>
    <scope>NUCLEOTIDE SEQUENCE [LARGE SCALE GENOMIC DNA]</scope>
    <source>
        <strain evidence="2">INRA-310</strain>
    </source>
</reference>